<reference evidence="1" key="2">
    <citation type="submission" date="2020-09" db="EMBL/GenBank/DDBJ databases">
        <authorList>
            <person name="Sun Q."/>
            <person name="Zhou Y."/>
        </authorList>
    </citation>
    <scope>NUCLEOTIDE SEQUENCE</scope>
    <source>
        <strain evidence="1">CGMCC 4.5737</strain>
    </source>
</reference>
<evidence type="ECO:0000313" key="1">
    <source>
        <dbReference type="EMBL" id="GGM55680.1"/>
    </source>
</evidence>
<name>A0A8J3CBR1_9PSEU</name>
<gene>
    <name evidence="1" type="ORF">GCM10012275_28500</name>
</gene>
<proteinExistence type="predicted"/>
<reference evidence="1" key="1">
    <citation type="journal article" date="2014" name="Int. J. Syst. Evol. Microbiol.">
        <title>Complete genome sequence of Corynebacterium casei LMG S-19264T (=DSM 44701T), isolated from a smear-ripened cheese.</title>
        <authorList>
            <consortium name="US DOE Joint Genome Institute (JGI-PGF)"/>
            <person name="Walter F."/>
            <person name="Albersmeier A."/>
            <person name="Kalinowski J."/>
            <person name="Ruckert C."/>
        </authorList>
    </citation>
    <scope>NUCLEOTIDE SEQUENCE</scope>
    <source>
        <strain evidence="1">CGMCC 4.5737</strain>
    </source>
</reference>
<comment type="caution">
    <text evidence="1">The sequence shown here is derived from an EMBL/GenBank/DDBJ whole genome shotgun (WGS) entry which is preliminary data.</text>
</comment>
<dbReference type="AlphaFoldDB" id="A0A8J3CBR1"/>
<sequence>MNFPGLSGCAHSDLAPLGLYTCLEGVKMQRLGEDGKRTQMRLYVCLTCNAVIAGEVTS</sequence>
<dbReference type="EMBL" id="BMMK01000011">
    <property type="protein sequence ID" value="GGM55680.1"/>
    <property type="molecule type" value="Genomic_DNA"/>
</dbReference>
<accession>A0A8J3CBR1</accession>
<protein>
    <submittedName>
        <fullName evidence="1">Uncharacterized protein</fullName>
    </submittedName>
</protein>
<keyword evidence="2" id="KW-1185">Reference proteome</keyword>
<evidence type="ECO:0000313" key="2">
    <source>
        <dbReference type="Proteomes" id="UP000637578"/>
    </source>
</evidence>
<dbReference type="Proteomes" id="UP000637578">
    <property type="component" value="Unassembled WGS sequence"/>
</dbReference>
<organism evidence="1 2">
    <name type="scientific">Longimycelium tulufanense</name>
    <dbReference type="NCBI Taxonomy" id="907463"/>
    <lineage>
        <taxon>Bacteria</taxon>
        <taxon>Bacillati</taxon>
        <taxon>Actinomycetota</taxon>
        <taxon>Actinomycetes</taxon>
        <taxon>Pseudonocardiales</taxon>
        <taxon>Pseudonocardiaceae</taxon>
        <taxon>Longimycelium</taxon>
    </lineage>
</organism>